<dbReference type="GO" id="GO:0032259">
    <property type="term" value="P:methylation"/>
    <property type="evidence" value="ECO:0007669"/>
    <property type="project" value="UniProtKB-KW"/>
</dbReference>
<dbReference type="Gene3D" id="3.40.50.150">
    <property type="entry name" value="Vaccinia Virus protein VP39"/>
    <property type="match status" value="1"/>
</dbReference>
<sequence>MTMSRDLNTEYQDTEKRLYAYDFDYIHRDYMLKALAPHLRTGNVLEMGCYHGEFTKKLQPFFDDITVIEGSSDLIEIARKNVGDGVRFILSYFEDADPGRLFDNIFLVHTLEHLNDPQTVLKKVRQWLTPGGRLFVIVPNANAASRQIAVGMGLIDYNAAVTAGEHAHGHRATYSLDTLEHEAVQAGFQVAHRGGILFKPLANFQFDAAMRGGIIDQAFFDGCYKLGMKYPDLTASVFVVCEA</sequence>
<dbReference type="SUPFAM" id="SSF53335">
    <property type="entry name" value="S-adenosyl-L-methionine-dependent methyltransferases"/>
    <property type="match status" value="1"/>
</dbReference>
<evidence type="ECO:0000313" key="1">
    <source>
        <dbReference type="EMBL" id="NUU03886.1"/>
    </source>
</evidence>
<proteinExistence type="predicted"/>
<organism evidence="1 2">
    <name type="scientific">Herbaspirillum robiniae</name>
    <dbReference type="NCBI Taxonomy" id="2014887"/>
    <lineage>
        <taxon>Bacteria</taxon>
        <taxon>Pseudomonadati</taxon>
        <taxon>Pseudomonadota</taxon>
        <taxon>Betaproteobacteria</taxon>
        <taxon>Burkholderiales</taxon>
        <taxon>Oxalobacteraceae</taxon>
        <taxon>Herbaspirillum</taxon>
    </lineage>
</organism>
<dbReference type="CDD" id="cd02440">
    <property type="entry name" value="AdoMet_MTases"/>
    <property type="match status" value="1"/>
</dbReference>
<dbReference type="Pfam" id="PF13489">
    <property type="entry name" value="Methyltransf_23"/>
    <property type="match status" value="1"/>
</dbReference>
<dbReference type="PANTHER" id="PTHR43861">
    <property type="entry name" value="TRANS-ACONITATE 2-METHYLTRANSFERASE-RELATED"/>
    <property type="match status" value="1"/>
</dbReference>
<keyword evidence="1" id="KW-0489">Methyltransferase</keyword>
<evidence type="ECO:0000313" key="2">
    <source>
        <dbReference type="Proteomes" id="UP000536746"/>
    </source>
</evidence>
<gene>
    <name evidence="1" type="ORF">HNO84_19935</name>
</gene>
<protein>
    <submittedName>
        <fullName evidence="1">Class I SAM-dependent methyltransferase</fullName>
    </submittedName>
</protein>
<dbReference type="Proteomes" id="UP000536746">
    <property type="component" value="Unassembled WGS sequence"/>
</dbReference>
<keyword evidence="1" id="KW-0808">Transferase</keyword>
<name>A0ABX2M6K9_9BURK</name>
<dbReference type="GO" id="GO:0008168">
    <property type="term" value="F:methyltransferase activity"/>
    <property type="evidence" value="ECO:0007669"/>
    <property type="project" value="UniProtKB-KW"/>
</dbReference>
<keyword evidence="2" id="KW-1185">Reference proteome</keyword>
<reference evidence="1 2" key="1">
    <citation type="journal article" date="2020" name="Front. Plant Sci.">
        <title>Isolation of Rhizosphere Bacteria That Improve Quality and Water Stress Tolerance in Greenhouse Ornamentals.</title>
        <authorList>
            <person name="Nordstedt N.P."/>
            <person name="Jones M.L."/>
        </authorList>
    </citation>
    <scope>NUCLEOTIDE SEQUENCE [LARGE SCALE GENOMIC DNA]</scope>
    <source>
        <strain evidence="1 2">C6C2</strain>
    </source>
</reference>
<dbReference type="EMBL" id="JABFMT010000029">
    <property type="protein sequence ID" value="NUU03886.1"/>
    <property type="molecule type" value="Genomic_DNA"/>
</dbReference>
<comment type="caution">
    <text evidence="1">The sequence shown here is derived from an EMBL/GenBank/DDBJ whole genome shotgun (WGS) entry which is preliminary data.</text>
</comment>
<accession>A0ABX2M6K9</accession>
<dbReference type="InterPro" id="IPR029063">
    <property type="entry name" value="SAM-dependent_MTases_sf"/>
</dbReference>